<dbReference type="eggNOG" id="COG1633">
    <property type="taxonomic scope" value="Bacteria"/>
</dbReference>
<protein>
    <submittedName>
        <fullName evidence="2">Aldehyde dehydrogenase</fullName>
    </submittedName>
</protein>
<dbReference type="OrthoDB" id="282393at2"/>
<proteinExistence type="predicted"/>
<gene>
    <name evidence="2" type="ORF">NIASO_02525</name>
</gene>
<dbReference type="InterPro" id="IPR012347">
    <property type="entry name" value="Ferritin-like"/>
</dbReference>
<dbReference type="STRING" id="929713.NIASO_02525"/>
<keyword evidence="3" id="KW-1185">Reference proteome</keyword>
<evidence type="ECO:0000313" key="3">
    <source>
        <dbReference type="Proteomes" id="UP000003586"/>
    </source>
</evidence>
<dbReference type="Proteomes" id="UP000003586">
    <property type="component" value="Chromosome"/>
</dbReference>
<accession>W0EU67</accession>
<dbReference type="KEGG" id="nso:NIASO_02525"/>
<dbReference type="InterPro" id="IPR011971">
    <property type="entry name" value="CHP02284"/>
</dbReference>
<sequence>MSYTLDGEILNDLLLINNDRIAGYNRAIDELEDAEDAGLKNLFQHYIDNSNIFITELTDELKASEQPVATGTTGSGKIYKAWMEIKAFFTGNDRQTILNSCEAIEDAAKKAYETALNQPGLLPETFLLIERQSNHLVKAHDQIKKLRDA</sequence>
<dbReference type="AlphaFoldDB" id="W0EU67"/>
<dbReference type="InterPro" id="IPR019052">
    <property type="entry name" value="DUF2383"/>
</dbReference>
<dbReference type="RefSeq" id="WP_008583858.1">
    <property type="nucleotide sequence ID" value="NZ_CP007035.1"/>
</dbReference>
<name>W0EU67_9BACT</name>
<organism evidence="2 3">
    <name type="scientific">Niabella soli DSM 19437</name>
    <dbReference type="NCBI Taxonomy" id="929713"/>
    <lineage>
        <taxon>Bacteria</taxon>
        <taxon>Pseudomonadati</taxon>
        <taxon>Bacteroidota</taxon>
        <taxon>Chitinophagia</taxon>
        <taxon>Chitinophagales</taxon>
        <taxon>Chitinophagaceae</taxon>
        <taxon>Niabella</taxon>
    </lineage>
</organism>
<reference evidence="2 3" key="1">
    <citation type="submission" date="2013-12" db="EMBL/GenBank/DDBJ databases">
        <authorList>
            <consortium name="DOE Joint Genome Institute"/>
            <person name="Eisen J."/>
            <person name="Huntemann M."/>
            <person name="Han J."/>
            <person name="Chen A."/>
            <person name="Kyrpides N."/>
            <person name="Mavromatis K."/>
            <person name="Markowitz V."/>
            <person name="Palaniappan K."/>
            <person name="Ivanova N."/>
            <person name="Schaumberg A."/>
            <person name="Pati A."/>
            <person name="Liolios K."/>
            <person name="Nordberg H.P."/>
            <person name="Cantor M.N."/>
            <person name="Hua S.X."/>
            <person name="Woyke T."/>
        </authorList>
    </citation>
    <scope>NUCLEOTIDE SEQUENCE [LARGE SCALE GENOMIC DNA]</scope>
    <source>
        <strain evidence="3">DSM 19437</strain>
    </source>
</reference>
<dbReference type="Pfam" id="PF09537">
    <property type="entry name" value="DUF2383"/>
    <property type="match status" value="1"/>
</dbReference>
<feature type="domain" description="DUF2383" evidence="1">
    <location>
        <begin position="9"/>
        <end position="118"/>
    </location>
</feature>
<dbReference type="EMBL" id="CP007035">
    <property type="protein sequence ID" value="AHF14360.1"/>
    <property type="molecule type" value="Genomic_DNA"/>
</dbReference>
<dbReference type="NCBIfam" id="TIGR02284">
    <property type="entry name" value="PA2169 family four-helix-bundle protein"/>
    <property type="match status" value="1"/>
</dbReference>
<dbReference type="HOGENOM" id="CLU_114531_0_0_10"/>
<evidence type="ECO:0000313" key="2">
    <source>
        <dbReference type="EMBL" id="AHF14360.1"/>
    </source>
</evidence>
<evidence type="ECO:0000259" key="1">
    <source>
        <dbReference type="Pfam" id="PF09537"/>
    </source>
</evidence>
<dbReference type="Gene3D" id="1.20.1260.10">
    <property type="match status" value="1"/>
</dbReference>